<gene>
    <name evidence="1" type="ORF">INT45_009180</name>
</gene>
<dbReference type="AlphaFoldDB" id="A0A8H7SD58"/>
<sequence length="395" mass="46061">MDFINNKLLPLQVDLFSMFNSCLVNGSSLVKKNRGTIASAATIASVYYLVAVRSQRYRYINELRDKYPDPAMPLKDSKIAAEVFDTTIRKEFPALHYVAFQIALYRSVTIPSISRLIVATGEAHGNPQKREEDSYLLLHEMLDVYPHIQHEKKKSPNLSTKNIEIQESRRTHAIARMNEIHGRYRILHGDFLYQLVLFVHEPIYWINKYGYRKLDELEINAIYKMWADIADGMGLENYPESAEKMTQYQKEYSEAYAKYFPTSHKVSEATIENTALHFPFWLRPMVRMAFSCMIKPLDCISFNLPLPSWWFKFIFDSYLYLHGYYVRFLKFPRKESYLGTPIHPNENNRYMPQYESEYPAYPNGYTIAGLGPTKVKTSLCPMPNVRIGTCPVAHF</sequence>
<evidence type="ECO:0000313" key="1">
    <source>
        <dbReference type="EMBL" id="KAG2228134.1"/>
    </source>
</evidence>
<dbReference type="GO" id="GO:0016491">
    <property type="term" value="F:oxidoreductase activity"/>
    <property type="evidence" value="ECO:0007669"/>
    <property type="project" value="InterPro"/>
</dbReference>
<dbReference type="InterPro" id="IPR046366">
    <property type="entry name" value="MPAB"/>
</dbReference>
<proteinExistence type="predicted"/>
<dbReference type="Proteomes" id="UP000646827">
    <property type="component" value="Unassembled WGS sequence"/>
</dbReference>
<dbReference type="PANTHER" id="PTHR36124:SF1">
    <property type="entry name" value="ER-BOUND OXYGENASE MPAB_MPAB'_RUBBER OXYGENASE CATALYTIC DOMAIN-CONTAINING PROTEIN"/>
    <property type="match status" value="1"/>
</dbReference>
<accession>A0A8H7SD58</accession>
<evidence type="ECO:0008006" key="3">
    <source>
        <dbReference type="Google" id="ProtNLM"/>
    </source>
</evidence>
<reference evidence="1 2" key="1">
    <citation type="submission" date="2020-12" db="EMBL/GenBank/DDBJ databases">
        <title>Metabolic potential, ecology and presence of endohyphal bacteria is reflected in genomic diversity of Mucoromycotina.</title>
        <authorList>
            <person name="Muszewska A."/>
            <person name="Okrasinska A."/>
            <person name="Steczkiewicz K."/>
            <person name="Drgas O."/>
            <person name="Orlowska M."/>
            <person name="Perlinska-Lenart U."/>
            <person name="Aleksandrzak-Piekarczyk T."/>
            <person name="Szatraj K."/>
            <person name="Zielenkiewicz U."/>
            <person name="Pilsyk S."/>
            <person name="Malc E."/>
            <person name="Mieczkowski P."/>
            <person name="Kruszewska J.S."/>
            <person name="Biernat P."/>
            <person name="Pawlowska J."/>
        </authorList>
    </citation>
    <scope>NUCLEOTIDE SEQUENCE [LARGE SCALE GENOMIC DNA]</scope>
    <source>
        <strain evidence="1 2">CBS 142.35</strain>
    </source>
</reference>
<dbReference type="PANTHER" id="PTHR36124">
    <property type="match status" value="1"/>
</dbReference>
<dbReference type="OrthoDB" id="545169at2759"/>
<comment type="caution">
    <text evidence="1">The sequence shown here is derived from an EMBL/GenBank/DDBJ whole genome shotgun (WGS) entry which is preliminary data.</text>
</comment>
<organism evidence="1 2">
    <name type="scientific">Circinella minor</name>
    <dbReference type="NCBI Taxonomy" id="1195481"/>
    <lineage>
        <taxon>Eukaryota</taxon>
        <taxon>Fungi</taxon>
        <taxon>Fungi incertae sedis</taxon>
        <taxon>Mucoromycota</taxon>
        <taxon>Mucoromycotina</taxon>
        <taxon>Mucoromycetes</taxon>
        <taxon>Mucorales</taxon>
        <taxon>Lichtheimiaceae</taxon>
        <taxon>Circinella</taxon>
    </lineage>
</organism>
<dbReference type="EMBL" id="JAEPRB010000002">
    <property type="protein sequence ID" value="KAG2228134.1"/>
    <property type="molecule type" value="Genomic_DNA"/>
</dbReference>
<evidence type="ECO:0000313" key="2">
    <source>
        <dbReference type="Proteomes" id="UP000646827"/>
    </source>
</evidence>
<keyword evidence="2" id="KW-1185">Reference proteome</keyword>
<protein>
    <recommendedName>
        <fullName evidence="3">ER-bound oxygenase mpaB/mpaB'/Rubber oxygenase catalytic domain-containing protein</fullName>
    </recommendedName>
</protein>
<name>A0A8H7SD58_9FUNG</name>